<dbReference type="EMBL" id="JASJQH010000533">
    <property type="protein sequence ID" value="KAK9763905.1"/>
    <property type="molecule type" value="Genomic_DNA"/>
</dbReference>
<dbReference type="PROSITE" id="PS00135">
    <property type="entry name" value="TRYPSIN_SER"/>
    <property type="match status" value="1"/>
</dbReference>
<feature type="signal peptide" evidence="4">
    <location>
        <begin position="1"/>
        <end position="15"/>
    </location>
</feature>
<gene>
    <name evidence="6" type="ORF">K7432_009026</name>
</gene>
<dbReference type="PROSITE" id="PS00134">
    <property type="entry name" value="TRYPSIN_HIS"/>
    <property type="match status" value="1"/>
</dbReference>
<comment type="caution">
    <text evidence="6">The sequence shown here is derived from an EMBL/GenBank/DDBJ whole genome shotgun (WGS) entry which is preliminary data.</text>
</comment>
<dbReference type="InterPro" id="IPR033116">
    <property type="entry name" value="TRYPSIN_SER"/>
</dbReference>
<dbReference type="InterPro" id="IPR051333">
    <property type="entry name" value="CLIP_Serine_Protease"/>
</dbReference>
<sequence>MHIWLLMMLVLCCESFPFARPNSGIFGGSEVYPSFSYPWMAMVYVRTSQTQAIFCGGTLLDRDTILTAAHCVDMATSPQVVTVQLHRHNRTRSAREENGFVTGIRTMNIHPEWDRNKLLNDYAVLKLEKSSPYDSQIILDDGSASVPGALVRTLGWGRLNEQKMAETLQQANLQIFPSKKCESYLGGFDSRVELCAGTDVGDENICFGDSGGPLFQINGKGVPVLVGVTSFTRDCEAGIPSGFARVSTRKAWIEELMKSQPSSIPTQPQEVGPRSRGLHLFR</sequence>
<reference evidence="6 7" key="1">
    <citation type="submission" date="2023-04" db="EMBL/GenBank/DDBJ databases">
        <title>Genome of Basidiobolus ranarum AG-B5.</title>
        <authorList>
            <person name="Stajich J.E."/>
            <person name="Carter-House D."/>
            <person name="Gryganskyi A."/>
        </authorList>
    </citation>
    <scope>NUCLEOTIDE SEQUENCE [LARGE SCALE GENOMIC DNA]</scope>
    <source>
        <strain evidence="6 7">AG-B5</strain>
    </source>
</reference>
<name>A0ABR2WQW0_9FUNG</name>
<proteinExistence type="predicted"/>
<feature type="region of interest" description="Disordered" evidence="3">
    <location>
        <begin position="259"/>
        <end position="282"/>
    </location>
</feature>
<evidence type="ECO:0000313" key="7">
    <source>
        <dbReference type="Proteomes" id="UP001479436"/>
    </source>
</evidence>
<evidence type="ECO:0000256" key="4">
    <source>
        <dbReference type="SAM" id="SignalP"/>
    </source>
</evidence>
<keyword evidence="2" id="KW-0720">Serine protease</keyword>
<dbReference type="Pfam" id="PF00089">
    <property type="entry name" value="Trypsin"/>
    <property type="match status" value="1"/>
</dbReference>
<dbReference type="PANTHER" id="PTHR24260">
    <property type="match status" value="1"/>
</dbReference>
<keyword evidence="7" id="KW-1185">Reference proteome</keyword>
<evidence type="ECO:0000256" key="3">
    <source>
        <dbReference type="SAM" id="MobiDB-lite"/>
    </source>
</evidence>
<dbReference type="SUPFAM" id="SSF50494">
    <property type="entry name" value="Trypsin-like serine proteases"/>
    <property type="match status" value="1"/>
</dbReference>
<accession>A0ABR2WQW0</accession>
<dbReference type="InterPro" id="IPR001254">
    <property type="entry name" value="Trypsin_dom"/>
</dbReference>
<dbReference type="PROSITE" id="PS50240">
    <property type="entry name" value="TRYPSIN_DOM"/>
    <property type="match status" value="1"/>
</dbReference>
<dbReference type="PANTHER" id="PTHR24260:SF136">
    <property type="entry name" value="GH08193P-RELATED"/>
    <property type="match status" value="1"/>
</dbReference>
<evidence type="ECO:0000256" key="1">
    <source>
        <dbReference type="ARBA" id="ARBA00023157"/>
    </source>
</evidence>
<dbReference type="InterPro" id="IPR043504">
    <property type="entry name" value="Peptidase_S1_PA_chymotrypsin"/>
</dbReference>
<dbReference type="InterPro" id="IPR018114">
    <property type="entry name" value="TRYPSIN_HIS"/>
</dbReference>
<protein>
    <recommendedName>
        <fullName evidence="5">Peptidase S1 domain-containing protein</fullName>
    </recommendedName>
</protein>
<evidence type="ECO:0000256" key="2">
    <source>
        <dbReference type="RuleBase" id="RU363034"/>
    </source>
</evidence>
<dbReference type="CDD" id="cd00190">
    <property type="entry name" value="Tryp_SPc"/>
    <property type="match status" value="1"/>
</dbReference>
<dbReference type="Proteomes" id="UP001479436">
    <property type="component" value="Unassembled WGS sequence"/>
</dbReference>
<feature type="compositionally biased region" description="Polar residues" evidence="3">
    <location>
        <begin position="259"/>
        <end position="269"/>
    </location>
</feature>
<keyword evidence="2" id="KW-0378">Hydrolase</keyword>
<evidence type="ECO:0000259" key="5">
    <source>
        <dbReference type="PROSITE" id="PS50240"/>
    </source>
</evidence>
<keyword evidence="4" id="KW-0732">Signal</keyword>
<feature type="chain" id="PRO_5045044971" description="Peptidase S1 domain-containing protein" evidence="4">
    <location>
        <begin position="16"/>
        <end position="282"/>
    </location>
</feature>
<feature type="domain" description="Peptidase S1" evidence="5">
    <location>
        <begin position="25"/>
        <end position="258"/>
    </location>
</feature>
<dbReference type="PRINTS" id="PR00722">
    <property type="entry name" value="CHYMOTRYPSIN"/>
</dbReference>
<keyword evidence="1" id="KW-1015">Disulfide bond</keyword>
<organism evidence="6 7">
    <name type="scientific">Basidiobolus ranarum</name>
    <dbReference type="NCBI Taxonomy" id="34480"/>
    <lineage>
        <taxon>Eukaryota</taxon>
        <taxon>Fungi</taxon>
        <taxon>Fungi incertae sedis</taxon>
        <taxon>Zoopagomycota</taxon>
        <taxon>Entomophthoromycotina</taxon>
        <taxon>Basidiobolomycetes</taxon>
        <taxon>Basidiobolales</taxon>
        <taxon>Basidiobolaceae</taxon>
        <taxon>Basidiobolus</taxon>
    </lineage>
</organism>
<evidence type="ECO:0000313" key="6">
    <source>
        <dbReference type="EMBL" id="KAK9763905.1"/>
    </source>
</evidence>
<dbReference type="InterPro" id="IPR001314">
    <property type="entry name" value="Peptidase_S1A"/>
</dbReference>
<dbReference type="SMART" id="SM00020">
    <property type="entry name" value="Tryp_SPc"/>
    <property type="match status" value="1"/>
</dbReference>
<keyword evidence="2" id="KW-0645">Protease</keyword>
<dbReference type="Gene3D" id="2.40.10.10">
    <property type="entry name" value="Trypsin-like serine proteases"/>
    <property type="match status" value="1"/>
</dbReference>
<dbReference type="InterPro" id="IPR009003">
    <property type="entry name" value="Peptidase_S1_PA"/>
</dbReference>